<proteinExistence type="predicted"/>
<dbReference type="RefSeq" id="WP_034539422.1">
    <property type="nucleotide sequence ID" value="NZ_JAQDFR010000028.1"/>
</dbReference>
<protein>
    <submittedName>
        <fullName evidence="3">Potassium transporter Trk</fullName>
    </submittedName>
</protein>
<evidence type="ECO:0000259" key="2">
    <source>
        <dbReference type="PROSITE" id="PS51202"/>
    </source>
</evidence>
<gene>
    <name evidence="3" type="ORF">LX03_02520</name>
</gene>
<dbReference type="InterPro" id="IPR006037">
    <property type="entry name" value="RCK_C"/>
</dbReference>
<evidence type="ECO:0000313" key="3">
    <source>
        <dbReference type="EMBL" id="KGL67326.1"/>
    </source>
</evidence>
<dbReference type="Gene3D" id="3.40.50.720">
    <property type="entry name" value="NAD(P)-binding Rossmann-like Domain"/>
    <property type="match status" value="1"/>
</dbReference>
<feature type="domain" description="RCK N-terminal" evidence="1">
    <location>
        <begin position="4"/>
        <end position="119"/>
    </location>
</feature>
<dbReference type="PROSITE" id="PS51202">
    <property type="entry name" value="RCK_C"/>
    <property type="match status" value="1"/>
</dbReference>
<dbReference type="EMBL" id="JROC01000025">
    <property type="protein sequence ID" value="KGL67326.1"/>
    <property type="molecule type" value="Genomic_DNA"/>
</dbReference>
<dbReference type="GO" id="GO:0008324">
    <property type="term" value="F:monoatomic cation transmembrane transporter activity"/>
    <property type="evidence" value="ECO:0007669"/>
    <property type="project" value="InterPro"/>
</dbReference>
<sequence>MANKNNYAVIGIGQFGSSVCETLAEAHQDILAIDKNEDVVNEYANMVTRAVIADAQDEEAMRELDLGSFDNVYISVGNIQASIMATLIVKELGAKNIICKAENENHARVLEKIGADYVVRPERDMARRMVFHQLHLNIANYLILNHELTLAEIEVKSPDFCEHTLKELNLRDTYQVNVIAIVSGEQVNKLPQADDILHHGDHISVVGDVGSIQKLSSVIANE</sequence>
<dbReference type="Pfam" id="PF02254">
    <property type="entry name" value="TrkA_N"/>
    <property type="match status" value="1"/>
</dbReference>
<dbReference type="InterPro" id="IPR036721">
    <property type="entry name" value="RCK_C_sf"/>
</dbReference>
<reference evidence="3 4" key="1">
    <citation type="submission" date="2014-09" db="EMBL/GenBank/DDBJ databases">
        <title>Lactobacillus mucosae CRL573 Genome Sequencing.</title>
        <authorList>
            <person name="Bleckwedel J."/>
            <person name="Teran L.C."/>
            <person name="Bonacina J."/>
            <person name="Saavedra L."/>
            <person name="Mozzi F.B."/>
            <person name="Raya R.R."/>
        </authorList>
    </citation>
    <scope>NUCLEOTIDE SEQUENCE [LARGE SCALE GENOMIC DNA]</scope>
    <source>
        <strain evidence="3 4">CRL573</strain>
    </source>
</reference>
<accession>A0A099YD31</accession>
<dbReference type="Proteomes" id="UP000030001">
    <property type="component" value="Unassembled WGS sequence"/>
</dbReference>
<evidence type="ECO:0000259" key="1">
    <source>
        <dbReference type="PROSITE" id="PS51201"/>
    </source>
</evidence>
<dbReference type="SUPFAM" id="SSF51735">
    <property type="entry name" value="NAD(P)-binding Rossmann-fold domains"/>
    <property type="match status" value="1"/>
</dbReference>
<dbReference type="Pfam" id="PF02080">
    <property type="entry name" value="TrkA_C"/>
    <property type="match status" value="1"/>
</dbReference>
<feature type="domain" description="RCK C-terminal" evidence="2">
    <location>
        <begin position="136"/>
        <end position="221"/>
    </location>
</feature>
<organism evidence="3 4">
    <name type="scientific">Limosilactobacillus mucosae</name>
    <name type="common">Lactobacillus mucosae</name>
    <dbReference type="NCBI Taxonomy" id="97478"/>
    <lineage>
        <taxon>Bacteria</taxon>
        <taxon>Bacillati</taxon>
        <taxon>Bacillota</taxon>
        <taxon>Bacilli</taxon>
        <taxon>Lactobacillales</taxon>
        <taxon>Lactobacillaceae</taxon>
        <taxon>Limosilactobacillus</taxon>
    </lineage>
</organism>
<evidence type="ECO:0000313" key="4">
    <source>
        <dbReference type="Proteomes" id="UP000030001"/>
    </source>
</evidence>
<comment type="caution">
    <text evidence="3">The sequence shown here is derived from an EMBL/GenBank/DDBJ whole genome shotgun (WGS) entry which is preliminary data.</text>
</comment>
<dbReference type="PROSITE" id="PS51201">
    <property type="entry name" value="RCK_N"/>
    <property type="match status" value="1"/>
</dbReference>
<dbReference type="PANTHER" id="PTHR43833:SF7">
    <property type="entry name" value="KTR SYSTEM POTASSIUM UPTAKE PROTEIN C"/>
    <property type="match status" value="1"/>
</dbReference>
<dbReference type="AlphaFoldDB" id="A0A099YD31"/>
<dbReference type="GO" id="GO:0006813">
    <property type="term" value="P:potassium ion transport"/>
    <property type="evidence" value="ECO:0007669"/>
    <property type="project" value="InterPro"/>
</dbReference>
<dbReference type="SUPFAM" id="SSF116726">
    <property type="entry name" value="TrkA C-terminal domain-like"/>
    <property type="match status" value="1"/>
</dbReference>
<dbReference type="Gene3D" id="3.30.70.1450">
    <property type="entry name" value="Regulator of K+ conductance, C-terminal domain"/>
    <property type="match status" value="1"/>
</dbReference>
<dbReference type="InterPro" id="IPR003148">
    <property type="entry name" value="RCK_N"/>
</dbReference>
<name>A0A099YD31_LIMMU</name>
<dbReference type="PANTHER" id="PTHR43833">
    <property type="entry name" value="POTASSIUM CHANNEL PROTEIN 2-RELATED-RELATED"/>
    <property type="match status" value="1"/>
</dbReference>
<dbReference type="InterPro" id="IPR050721">
    <property type="entry name" value="Trk_Ktr_HKT_K-transport"/>
</dbReference>
<dbReference type="InterPro" id="IPR036291">
    <property type="entry name" value="NAD(P)-bd_dom_sf"/>
</dbReference>